<dbReference type="PATRIC" id="fig|700597.3.peg.6175"/>
<sequence>MPRSRGLRAGLILDLLRRPEWLCGILAVTAAAVCRAVARATGPLTVSRTALNADLAAPDGEREAA</sequence>
<proteinExistence type="predicted"/>
<evidence type="ECO:0000313" key="1">
    <source>
        <dbReference type="EMBL" id="EGX55700.1"/>
    </source>
</evidence>
<accession>G2GLB0</accession>
<organism evidence="1 2">
    <name type="scientific">Streptomyces zinciresistens K42</name>
    <dbReference type="NCBI Taxonomy" id="700597"/>
    <lineage>
        <taxon>Bacteria</taxon>
        <taxon>Bacillati</taxon>
        <taxon>Actinomycetota</taxon>
        <taxon>Actinomycetes</taxon>
        <taxon>Kitasatosporales</taxon>
        <taxon>Streptomycetaceae</taxon>
        <taxon>Streptomyces</taxon>
    </lineage>
</organism>
<reference evidence="1 2" key="1">
    <citation type="submission" date="2011-08" db="EMBL/GenBank/DDBJ databases">
        <authorList>
            <person name="Lin Y."/>
            <person name="Hao X."/>
            <person name="Johnstone L."/>
            <person name="Miller S.J."/>
            <person name="Wei G."/>
            <person name="Rensing C."/>
        </authorList>
    </citation>
    <scope>NUCLEOTIDE SEQUENCE [LARGE SCALE GENOMIC DNA]</scope>
    <source>
        <strain evidence="1 2">K42</strain>
    </source>
</reference>
<comment type="caution">
    <text evidence="1">The sequence shown here is derived from an EMBL/GenBank/DDBJ whole genome shotgun (WGS) entry which is preliminary data.</text>
</comment>
<protein>
    <submittedName>
        <fullName evidence="1">Uncharacterized protein</fullName>
    </submittedName>
</protein>
<keyword evidence="2" id="KW-1185">Reference proteome</keyword>
<name>G2GLB0_9ACTN</name>
<gene>
    <name evidence="1" type="ORF">SZN_31529</name>
</gene>
<dbReference type="Proteomes" id="UP000004217">
    <property type="component" value="Unassembled WGS sequence"/>
</dbReference>
<dbReference type="AlphaFoldDB" id="G2GLB0"/>
<dbReference type="EMBL" id="AGBF01000201">
    <property type="protein sequence ID" value="EGX55700.1"/>
    <property type="molecule type" value="Genomic_DNA"/>
</dbReference>
<evidence type="ECO:0000313" key="2">
    <source>
        <dbReference type="Proteomes" id="UP000004217"/>
    </source>
</evidence>